<evidence type="ECO:0000256" key="1">
    <source>
        <dbReference type="ARBA" id="ARBA00004141"/>
    </source>
</evidence>
<feature type="transmembrane region" description="Helical" evidence="7">
    <location>
        <begin position="370"/>
        <end position="389"/>
    </location>
</feature>
<keyword evidence="4 7" id="KW-0812">Transmembrane</keyword>
<feature type="transmembrane region" description="Helical" evidence="7">
    <location>
        <begin position="331"/>
        <end position="350"/>
    </location>
</feature>
<comment type="similarity">
    <text evidence="2">Belongs to the major facilitator superfamily. Sugar transporter (TC 2.A.1.1) family.</text>
</comment>
<feature type="transmembrane region" description="Helical" evidence="7">
    <location>
        <begin position="170"/>
        <end position="190"/>
    </location>
</feature>
<feature type="transmembrane region" description="Helical" evidence="7">
    <location>
        <begin position="105"/>
        <end position="122"/>
    </location>
</feature>
<feature type="transmembrane region" description="Helical" evidence="7">
    <location>
        <begin position="143"/>
        <end position="164"/>
    </location>
</feature>
<dbReference type="InterPro" id="IPR005829">
    <property type="entry name" value="Sugar_transporter_CS"/>
</dbReference>
<dbReference type="PROSITE" id="PS00217">
    <property type="entry name" value="SUGAR_TRANSPORT_2"/>
    <property type="match status" value="1"/>
</dbReference>
<evidence type="ECO:0000256" key="6">
    <source>
        <dbReference type="ARBA" id="ARBA00023136"/>
    </source>
</evidence>
<evidence type="ECO:0000313" key="10">
    <source>
        <dbReference type="Proteomes" id="UP001345013"/>
    </source>
</evidence>
<dbReference type="InterPro" id="IPR020846">
    <property type="entry name" value="MFS_dom"/>
</dbReference>
<accession>A0ABR0KH75</accession>
<dbReference type="InterPro" id="IPR003663">
    <property type="entry name" value="Sugar/inositol_transpt"/>
</dbReference>
<dbReference type="PANTHER" id="PTHR48022">
    <property type="entry name" value="PLASTIDIC GLUCOSE TRANSPORTER 4"/>
    <property type="match status" value="1"/>
</dbReference>
<feature type="domain" description="Major facilitator superfamily (MFS) profile" evidence="8">
    <location>
        <begin position="8"/>
        <end position="471"/>
    </location>
</feature>
<keyword evidence="6 7" id="KW-0472">Membrane</keyword>
<dbReference type="Proteomes" id="UP001345013">
    <property type="component" value="Unassembled WGS sequence"/>
</dbReference>
<dbReference type="Gene3D" id="1.20.1250.20">
    <property type="entry name" value="MFS general substrate transporter like domains"/>
    <property type="match status" value="1"/>
</dbReference>
<dbReference type="InterPro" id="IPR005828">
    <property type="entry name" value="MFS_sugar_transport-like"/>
</dbReference>
<protein>
    <recommendedName>
        <fullName evidence="8">Major facilitator superfamily (MFS) profile domain-containing protein</fullName>
    </recommendedName>
</protein>
<feature type="transmembrane region" description="Helical" evidence="7">
    <location>
        <begin position="448"/>
        <end position="467"/>
    </location>
</feature>
<gene>
    <name evidence="9" type="ORF">LTR24_002689</name>
</gene>
<evidence type="ECO:0000313" key="9">
    <source>
        <dbReference type="EMBL" id="KAK5096283.1"/>
    </source>
</evidence>
<dbReference type="PANTHER" id="PTHR48022:SF11">
    <property type="entry name" value="MONOSACCHARIDE TRANSPORTER (HXT8), PUTATIVE (AFU_ORTHOLOGUE AFUA_2G08120)-RELATED"/>
    <property type="match status" value="1"/>
</dbReference>
<evidence type="ECO:0000256" key="2">
    <source>
        <dbReference type="ARBA" id="ARBA00010992"/>
    </source>
</evidence>
<proteinExistence type="inferred from homology"/>
<name>A0ABR0KH75_9EURO</name>
<keyword evidence="10" id="KW-1185">Reference proteome</keyword>
<dbReference type="Pfam" id="PF00083">
    <property type="entry name" value="Sugar_tr"/>
    <property type="match status" value="1"/>
</dbReference>
<evidence type="ECO:0000256" key="7">
    <source>
        <dbReference type="SAM" id="Phobius"/>
    </source>
</evidence>
<evidence type="ECO:0000256" key="3">
    <source>
        <dbReference type="ARBA" id="ARBA00022448"/>
    </source>
</evidence>
<feature type="transmembrane region" description="Helical" evidence="7">
    <location>
        <begin position="46"/>
        <end position="67"/>
    </location>
</feature>
<feature type="transmembrane region" description="Helical" evidence="7">
    <location>
        <begin position="264"/>
        <end position="282"/>
    </location>
</feature>
<dbReference type="EMBL" id="JAVRRG010000023">
    <property type="protein sequence ID" value="KAK5096283.1"/>
    <property type="molecule type" value="Genomic_DNA"/>
</dbReference>
<comment type="caution">
    <text evidence="9">The sequence shown here is derived from an EMBL/GenBank/DDBJ whole genome shotgun (WGS) entry which is preliminary data.</text>
</comment>
<feature type="transmembrane region" description="Helical" evidence="7">
    <location>
        <begin position="302"/>
        <end position="322"/>
    </location>
</feature>
<dbReference type="InterPro" id="IPR036259">
    <property type="entry name" value="MFS_trans_sf"/>
</dbReference>
<dbReference type="PROSITE" id="PS50850">
    <property type="entry name" value="MFS"/>
    <property type="match status" value="1"/>
</dbReference>
<comment type="subcellular location">
    <subcellularLocation>
        <location evidence="1">Membrane</location>
        <topology evidence="1">Multi-pass membrane protein</topology>
    </subcellularLocation>
</comment>
<dbReference type="SUPFAM" id="SSF103473">
    <property type="entry name" value="MFS general substrate transporter"/>
    <property type="match status" value="1"/>
</dbReference>
<evidence type="ECO:0000259" key="8">
    <source>
        <dbReference type="PROSITE" id="PS50850"/>
    </source>
</evidence>
<dbReference type="PRINTS" id="PR00171">
    <property type="entry name" value="SUGRTRNSPORT"/>
</dbReference>
<organism evidence="9 10">
    <name type="scientific">Lithohypha guttulata</name>
    <dbReference type="NCBI Taxonomy" id="1690604"/>
    <lineage>
        <taxon>Eukaryota</taxon>
        <taxon>Fungi</taxon>
        <taxon>Dikarya</taxon>
        <taxon>Ascomycota</taxon>
        <taxon>Pezizomycotina</taxon>
        <taxon>Eurotiomycetes</taxon>
        <taxon>Chaetothyriomycetidae</taxon>
        <taxon>Chaetothyriales</taxon>
        <taxon>Trichomeriaceae</taxon>
        <taxon>Lithohypha</taxon>
    </lineage>
</organism>
<reference evidence="9 10" key="1">
    <citation type="submission" date="2023-08" db="EMBL/GenBank/DDBJ databases">
        <title>Black Yeasts Isolated from many extreme environments.</title>
        <authorList>
            <person name="Coleine C."/>
            <person name="Stajich J.E."/>
            <person name="Selbmann L."/>
        </authorList>
    </citation>
    <scope>NUCLEOTIDE SEQUENCE [LARGE SCALE GENOMIC DNA]</scope>
    <source>
        <strain evidence="9 10">CCFEE 5885</strain>
    </source>
</reference>
<sequence>MNKYNLLCILYCSFGAFFYGYDSGLTTSIIGYPEFITYFNFNATTLGALGSAYYAGNFAGSLVNLWLPDKVGRLKTVQIAAVISIVGAGMQTGAHSLGVLLAGRAIGGIACGIIVSLCPLYASEISPPHVRGRVGGLYNININASYCLTEWMGLGFSYIGGSAGGLKWRLFIGLQLLCAAIMLAGSIWMPESPRWLVVQKRHDEALAVLSKLHGTQVHENEDTEGMPFYRREYEQIEAQIRLEQETPRFGLISILKRPSYRKRLFIILFFFCFQQLTAIIPLQNYQVILYGALGIEGKMPLVLVGIWGTLGVIFACGGAYFFDKLGRRKSFFISMTGVTVGSVMLVGFWSKLEATGNTGKIWGRLALWSMFVYLVGYAWILNSFGYAYAPEILPMEIRSTGLGLGFAMLNGQSTHHASSLVRADKNPSDHHHACPDHAGWVEAITWRYFLIFVFMDVIFVVVFYFFFPETANVPLEEVAALFGDKVAFTLHDAVKMGEHGTGKGAEVKPPDHVEQIA</sequence>
<evidence type="ECO:0000256" key="4">
    <source>
        <dbReference type="ARBA" id="ARBA00022692"/>
    </source>
</evidence>
<keyword evidence="3" id="KW-0813">Transport</keyword>
<feature type="transmembrane region" description="Helical" evidence="7">
    <location>
        <begin position="79"/>
        <end position="99"/>
    </location>
</feature>
<evidence type="ECO:0000256" key="5">
    <source>
        <dbReference type="ARBA" id="ARBA00022989"/>
    </source>
</evidence>
<dbReference type="InterPro" id="IPR050360">
    <property type="entry name" value="MFS_Sugar_Transporters"/>
</dbReference>
<keyword evidence="5 7" id="KW-1133">Transmembrane helix</keyword>